<reference evidence="2" key="1">
    <citation type="submission" date="2022-10" db="EMBL/GenBank/DDBJ databases">
        <authorList>
            <person name="Yue Y."/>
        </authorList>
    </citation>
    <scope>NUCLEOTIDE SEQUENCE</scope>
    <source>
        <strain evidence="2">Z654</strain>
    </source>
</reference>
<organism evidence="2 3">
    <name type="scientific">Halocynthiibacter halioticoli</name>
    <dbReference type="NCBI Taxonomy" id="2986804"/>
    <lineage>
        <taxon>Bacteria</taxon>
        <taxon>Pseudomonadati</taxon>
        <taxon>Pseudomonadota</taxon>
        <taxon>Alphaproteobacteria</taxon>
        <taxon>Rhodobacterales</taxon>
        <taxon>Paracoccaceae</taxon>
        <taxon>Halocynthiibacter</taxon>
    </lineage>
</organism>
<protein>
    <submittedName>
        <fullName evidence="2">Uncharacterized protein</fullName>
    </submittedName>
</protein>
<gene>
    <name evidence="2" type="ORF">OH136_11455</name>
</gene>
<feature type="compositionally biased region" description="Basic and acidic residues" evidence="1">
    <location>
        <begin position="42"/>
        <end position="51"/>
    </location>
</feature>
<name>A0AAE3J1S3_9RHOB</name>
<proteinExistence type="predicted"/>
<dbReference type="EMBL" id="JAOYFC010000002">
    <property type="protein sequence ID" value="MCV6825170.1"/>
    <property type="molecule type" value="Genomic_DNA"/>
</dbReference>
<evidence type="ECO:0000313" key="2">
    <source>
        <dbReference type="EMBL" id="MCV6825170.1"/>
    </source>
</evidence>
<dbReference type="AlphaFoldDB" id="A0AAE3J1S3"/>
<dbReference type="RefSeq" id="WP_263954009.1">
    <property type="nucleotide sequence ID" value="NZ_JAOYFC010000002.1"/>
</dbReference>
<keyword evidence="3" id="KW-1185">Reference proteome</keyword>
<accession>A0AAE3J1S3</accession>
<evidence type="ECO:0000313" key="3">
    <source>
        <dbReference type="Proteomes" id="UP001208041"/>
    </source>
</evidence>
<comment type="caution">
    <text evidence="2">The sequence shown here is derived from an EMBL/GenBank/DDBJ whole genome shotgun (WGS) entry which is preliminary data.</text>
</comment>
<dbReference type="Proteomes" id="UP001208041">
    <property type="component" value="Unassembled WGS sequence"/>
</dbReference>
<evidence type="ECO:0000256" key="1">
    <source>
        <dbReference type="SAM" id="MobiDB-lite"/>
    </source>
</evidence>
<feature type="region of interest" description="Disordered" evidence="1">
    <location>
        <begin position="1"/>
        <end position="51"/>
    </location>
</feature>
<sequence>MSSGTNDKSVKPGRKQAAEEREKRLKAALKANMAKRKQQVRARKDIDNKAE</sequence>
<feature type="compositionally biased region" description="Basic and acidic residues" evidence="1">
    <location>
        <begin position="16"/>
        <end position="25"/>
    </location>
</feature>